<protein>
    <submittedName>
        <fullName evidence="1">Uncharacterized protein</fullName>
    </submittedName>
</protein>
<dbReference type="AlphaFoldDB" id="A0A7S1WSR1"/>
<accession>A0A7S1WSR1</accession>
<dbReference type="EMBL" id="HBGE01103426">
    <property type="protein sequence ID" value="CAD9184850.1"/>
    <property type="molecule type" value="Transcribed_RNA"/>
</dbReference>
<sequence>MYVSQLRREALDVAKSLPAIRAYLQSAGLAYTDVLCPEVSPEDAFFWREAGRMECGFLRSRSVKRGHVCECFAGLHFAPASMRIAHSKGFVRCFTDTLRESGGPALDAGEVFLQVSLHDMVRILSSILSNAKPTYLKLEPQGWENICGREDPVLSSATGRSLELRRGLATVVDGIAAWRGLGYHGVLARWCAAVELLSLGDRLAMGWAPSVCARSARAGEHCDFLCG</sequence>
<proteinExistence type="predicted"/>
<name>A0A7S1WSR1_ALECA</name>
<evidence type="ECO:0000313" key="1">
    <source>
        <dbReference type="EMBL" id="CAD9184850.1"/>
    </source>
</evidence>
<reference evidence="1" key="1">
    <citation type="submission" date="2021-01" db="EMBL/GenBank/DDBJ databases">
        <authorList>
            <person name="Corre E."/>
            <person name="Pelletier E."/>
            <person name="Niang G."/>
            <person name="Scheremetjew M."/>
            <person name="Finn R."/>
            <person name="Kale V."/>
            <person name="Holt S."/>
            <person name="Cochrane G."/>
            <person name="Meng A."/>
            <person name="Brown T."/>
            <person name="Cohen L."/>
        </authorList>
    </citation>
    <scope>NUCLEOTIDE SEQUENCE</scope>
    <source>
        <strain evidence="1">OF101</strain>
    </source>
</reference>
<gene>
    <name evidence="1" type="ORF">ACAT0790_LOCUS61624</name>
</gene>
<organism evidence="1">
    <name type="scientific">Alexandrium catenella</name>
    <name type="common">Red tide dinoflagellate</name>
    <name type="synonym">Gonyaulax catenella</name>
    <dbReference type="NCBI Taxonomy" id="2925"/>
    <lineage>
        <taxon>Eukaryota</taxon>
        <taxon>Sar</taxon>
        <taxon>Alveolata</taxon>
        <taxon>Dinophyceae</taxon>
        <taxon>Gonyaulacales</taxon>
        <taxon>Pyrocystaceae</taxon>
        <taxon>Alexandrium</taxon>
    </lineage>
</organism>